<dbReference type="PANTHER" id="PTHR34569:SF17">
    <property type="entry name" value="UBIQUITIN-PROTEIN LIGASE ARKADIA-A, PUTATIVE-RELATED"/>
    <property type="match status" value="1"/>
</dbReference>
<protein>
    <submittedName>
        <fullName evidence="1">E3 ubiquitin-protein ligase arkadia-A</fullName>
    </submittedName>
</protein>
<gene>
    <name evidence="1" type="ORF">POM88_035077</name>
</gene>
<comment type="caution">
    <text evidence="1">The sequence shown here is derived from an EMBL/GenBank/DDBJ whole genome shotgun (WGS) entry which is preliminary data.</text>
</comment>
<reference evidence="1" key="1">
    <citation type="submission" date="2023-02" db="EMBL/GenBank/DDBJ databases">
        <title>Genome of toxic invasive species Heracleum sosnowskyi carries increased number of genes despite the absence of recent whole-genome duplications.</title>
        <authorList>
            <person name="Schelkunov M."/>
            <person name="Shtratnikova V."/>
            <person name="Makarenko M."/>
            <person name="Klepikova A."/>
            <person name="Omelchenko D."/>
            <person name="Novikova G."/>
            <person name="Obukhova E."/>
            <person name="Bogdanov V."/>
            <person name="Penin A."/>
            <person name="Logacheva M."/>
        </authorList>
    </citation>
    <scope>NUCLEOTIDE SEQUENCE</scope>
    <source>
        <strain evidence="1">Hsosn_3</strain>
        <tissue evidence="1">Leaf</tissue>
    </source>
</reference>
<organism evidence="1 2">
    <name type="scientific">Heracleum sosnowskyi</name>
    <dbReference type="NCBI Taxonomy" id="360622"/>
    <lineage>
        <taxon>Eukaryota</taxon>
        <taxon>Viridiplantae</taxon>
        <taxon>Streptophyta</taxon>
        <taxon>Embryophyta</taxon>
        <taxon>Tracheophyta</taxon>
        <taxon>Spermatophyta</taxon>
        <taxon>Magnoliopsida</taxon>
        <taxon>eudicotyledons</taxon>
        <taxon>Gunneridae</taxon>
        <taxon>Pentapetalae</taxon>
        <taxon>asterids</taxon>
        <taxon>campanulids</taxon>
        <taxon>Apiales</taxon>
        <taxon>Apiaceae</taxon>
        <taxon>Apioideae</taxon>
        <taxon>apioid superclade</taxon>
        <taxon>Tordylieae</taxon>
        <taxon>Tordyliinae</taxon>
        <taxon>Heracleum</taxon>
    </lineage>
</organism>
<dbReference type="AlphaFoldDB" id="A0AAD8MB67"/>
<sequence length="153" mass="17625">MDPDHEKLKLLRSFNLRSDSFKLRRTDSSINRDNDPDIDPQGYTSLRDVIHSPPHKTSSIESNGFDSSTILIRNELVKHAASVYVQSAIISSRHQSFFAYFLDKIKDQGETFRSCCGTHIRKPLQSCFGVIYGFFVYMTNHLARVWRGRVAIR</sequence>
<accession>A0AAD8MB67</accession>
<keyword evidence="2" id="KW-1185">Reference proteome</keyword>
<dbReference type="Proteomes" id="UP001237642">
    <property type="component" value="Unassembled WGS sequence"/>
</dbReference>
<name>A0AAD8MB67_9APIA</name>
<proteinExistence type="predicted"/>
<evidence type="ECO:0000313" key="1">
    <source>
        <dbReference type="EMBL" id="KAK1368985.1"/>
    </source>
</evidence>
<dbReference type="EMBL" id="JAUIZM010000008">
    <property type="protein sequence ID" value="KAK1368985.1"/>
    <property type="molecule type" value="Genomic_DNA"/>
</dbReference>
<evidence type="ECO:0000313" key="2">
    <source>
        <dbReference type="Proteomes" id="UP001237642"/>
    </source>
</evidence>
<reference evidence="1" key="2">
    <citation type="submission" date="2023-05" db="EMBL/GenBank/DDBJ databases">
        <authorList>
            <person name="Schelkunov M.I."/>
        </authorList>
    </citation>
    <scope>NUCLEOTIDE SEQUENCE</scope>
    <source>
        <strain evidence="1">Hsosn_3</strain>
        <tissue evidence="1">Leaf</tissue>
    </source>
</reference>
<dbReference type="PANTHER" id="PTHR34569">
    <property type="entry name" value="EXPRESSED PROTEIN"/>
    <property type="match status" value="1"/>
</dbReference>